<evidence type="ECO:0000256" key="8">
    <source>
        <dbReference type="SAM" id="Phobius"/>
    </source>
</evidence>
<evidence type="ECO:0000256" key="1">
    <source>
        <dbReference type="ARBA" id="ARBA00004651"/>
    </source>
</evidence>
<dbReference type="GO" id="GO:0055070">
    <property type="term" value="P:copper ion homeostasis"/>
    <property type="evidence" value="ECO:0007669"/>
    <property type="project" value="TreeGrafter"/>
</dbReference>
<evidence type="ECO:0000256" key="3">
    <source>
        <dbReference type="ARBA" id="ARBA00022475"/>
    </source>
</evidence>
<dbReference type="GO" id="GO:0016887">
    <property type="term" value="F:ATP hydrolysis activity"/>
    <property type="evidence" value="ECO:0007669"/>
    <property type="project" value="InterPro"/>
</dbReference>
<evidence type="ECO:0000313" key="9">
    <source>
        <dbReference type="EMBL" id="OAD21066.1"/>
    </source>
</evidence>
<keyword evidence="6" id="KW-1278">Translocase</keyword>
<name>A0A176RZF0_9GAMM</name>
<reference evidence="9 10" key="1">
    <citation type="submission" date="2016-05" db="EMBL/GenBank/DDBJ databases">
        <title>Single-cell genome of chain-forming Candidatus Thiomargarita nelsonii and comparison to other large sulfur-oxidizing bacteria.</title>
        <authorList>
            <person name="Winkel M."/>
            <person name="Salman V."/>
            <person name="Woyke T."/>
            <person name="Schulz-Vogt H."/>
            <person name="Richter M."/>
            <person name="Flood B."/>
            <person name="Bailey J."/>
            <person name="Amann R."/>
            <person name="Mussmann M."/>
        </authorList>
    </citation>
    <scope>NUCLEOTIDE SEQUENCE [LARGE SCALE GENOMIC DNA]</scope>
    <source>
        <strain evidence="9 10">THI036</strain>
    </source>
</reference>
<dbReference type="PRINTS" id="PR00119">
    <property type="entry name" value="CATATPASE"/>
</dbReference>
<dbReference type="Pfam" id="PF00702">
    <property type="entry name" value="Hydrolase"/>
    <property type="match status" value="1"/>
</dbReference>
<evidence type="ECO:0000256" key="2">
    <source>
        <dbReference type="ARBA" id="ARBA00022448"/>
    </source>
</evidence>
<keyword evidence="8" id="KW-1133">Transmembrane helix</keyword>
<evidence type="ECO:0000313" key="10">
    <source>
        <dbReference type="Proteomes" id="UP000076962"/>
    </source>
</evidence>
<comment type="caution">
    <text evidence="9">The sequence shown here is derived from an EMBL/GenBank/DDBJ whole genome shotgun (WGS) entry which is preliminary data.</text>
</comment>
<dbReference type="GO" id="GO:0043682">
    <property type="term" value="F:P-type divalent copper transporter activity"/>
    <property type="evidence" value="ECO:0007669"/>
    <property type="project" value="TreeGrafter"/>
</dbReference>
<evidence type="ECO:0000256" key="7">
    <source>
        <dbReference type="ARBA" id="ARBA00023065"/>
    </source>
</evidence>
<dbReference type="EMBL" id="LUTY01001897">
    <property type="protein sequence ID" value="OAD21066.1"/>
    <property type="molecule type" value="Genomic_DNA"/>
</dbReference>
<dbReference type="GO" id="GO:0005524">
    <property type="term" value="F:ATP binding"/>
    <property type="evidence" value="ECO:0007669"/>
    <property type="project" value="InterPro"/>
</dbReference>
<dbReference type="InterPro" id="IPR001757">
    <property type="entry name" value="P_typ_ATPase"/>
</dbReference>
<comment type="subcellular location">
    <subcellularLocation>
        <location evidence="1">Cell membrane</location>
        <topology evidence="1">Multi-pass membrane protein</topology>
    </subcellularLocation>
</comment>
<keyword evidence="8" id="KW-0812">Transmembrane</keyword>
<feature type="transmembrane region" description="Helical" evidence="8">
    <location>
        <begin position="107"/>
        <end position="126"/>
    </location>
</feature>
<dbReference type="InterPro" id="IPR036412">
    <property type="entry name" value="HAD-like_sf"/>
</dbReference>
<gene>
    <name evidence="9" type="ORF">THIOM_003181</name>
</gene>
<evidence type="ECO:0000256" key="6">
    <source>
        <dbReference type="ARBA" id="ARBA00022967"/>
    </source>
</evidence>
<dbReference type="GO" id="GO:0005507">
    <property type="term" value="F:copper ion binding"/>
    <property type="evidence" value="ECO:0007669"/>
    <property type="project" value="TreeGrafter"/>
</dbReference>
<dbReference type="PATRIC" id="fig|1003181.4.peg.4275"/>
<protein>
    <submittedName>
        <fullName evidence="9">Copper-exporting ATPase</fullName>
    </submittedName>
</protein>
<dbReference type="SUPFAM" id="SSF56784">
    <property type="entry name" value="HAD-like"/>
    <property type="match status" value="1"/>
</dbReference>
<organism evidence="9 10">
    <name type="scientific">Candidatus Thiomargarita nelsonii</name>
    <dbReference type="NCBI Taxonomy" id="1003181"/>
    <lineage>
        <taxon>Bacteria</taxon>
        <taxon>Pseudomonadati</taxon>
        <taxon>Pseudomonadota</taxon>
        <taxon>Gammaproteobacteria</taxon>
        <taxon>Thiotrichales</taxon>
        <taxon>Thiotrichaceae</taxon>
        <taxon>Thiomargarita</taxon>
    </lineage>
</organism>
<keyword evidence="3" id="KW-1003">Cell membrane</keyword>
<dbReference type="Gene3D" id="3.40.50.1000">
    <property type="entry name" value="HAD superfamily/HAD-like"/>
    <property type="match status" value="1"/>
</dbReference>
<dbReference type="PANTHER" id="PTHR43520:SF5">
    <property type="entry name" value="CATION-TRANSPORTING P-TYPE ATPASE-RELATED"/>
    <property type="match status" value="1"/>
</dbReference>
<dbReference type="NCBIfam" id="TIGR01494">
    <property type="entry name" value="ATPase_P-type"/>
    <property type="match status" value="1"/>
</dbReference>
<accession>A0A176RZF0</accession>
<keyword evidence="10" id="KW-1185">Reference proteome</keyword>
<dbReference type="PROSITE" id="PS01229">
    <property type="entry name" value="COF_2"/>
    <property type="match status" value="1"/>
</dbReference>
<proteinExistence type="predicted"/>
<feature type="transmembrane region" description="Helical" evidence="8">
    <location>
        <begin position="132"/>
        <end position="150"/>
    </location>
</feature>
<sequence length="158" mass="16612">MSGDHALAAQRVAKAVGIENVGYALSPRDKLQAVKSLQEKGEIVAMIGDGVNDAPVLAQAQVSIAMGGGTQVARASADMILLTEQLPNLLIGINTARQTLKIIRQNVAWAIAYNLLALPAAAVGWVAPWMAAIGMSFSSLLVVANALRLVRRSQKTDN</sequence>
<evidence type="ECO:0000256" key="4">
    <source>
        <dbReference type="ARBA" id="ARBA00022553"/>
    </source>
</evidence>
<keyword evidence="7" id="KW-0406">Ion transport</keyword>
<keyword evidence="8" id="KW-0472">Membrane</keyword>
<keyword evidence="2" id="KW-0813">Transport</keyword>
<keyword evidence="5" id="KW-0460">Magnesium</keyword>
<keyword evidence="4" id="KW-0597">Phosphoprotein</keyword>
<dbReference type="PANTHER" id="PTHR43520">
    <property type="entry name" value="ATP7, ISOFORM B"/>
    <property type="match status" value="1"/>
</dbReference>
<dbReference type="GO" id="GO:0005886">
    <property type="term" value="C:plasma membrane"/>
    <property type="evidence" value="ECO:0007669"/>
    <property type="project" value="UniProtKB-SubCell"/>
</dbReference>
<dbReference type="InterPro" id="IPR023214">
    <property type="entry name" value="HAD_sf"/>
</dbReference>
<evidence type="ECO:0000256" key="5">
    <source>
        <dbReference type="ARBA" id="ARBA00022842"/>
    </source>
</evidence>
<dbReference type="AlphaFoldDB" id="A0A176RZF0"/>
<dbReference type="Proteomes" id="UP000076962">
    <property type="component" value="Unassembled WGS sequence"/>
</dbReference>